<accession>A0ABN2EPL2</accession>
<dbReference type="PANTHER" id="PTHR37418:SF1">
    <property type="entry name" value="3-KETO-5-AMINOHEXANOATE CLEAVAGE PROTEIN"/>
    <property type="match status" value="1"/>
</dbReference>
<evidence type="ECO:0000313" key="1">
    <source>
        <dbReference type="EMBL" id="GAA1613683.1"/>
    </source>
</evidence>
<dbReference type="Proteomes" id="UP001500393">
    <property type="component" value="Unassembled WGS sequence"/>
</dbReference>
<proteinExistence type="predicted"/>
<keyword evidence="2" id="KW-1185">Reference proteome</keyword>
<dbReference type="InterPro" id="IPR008567">
    <property type="entry name" value="BKACE"/>
</dbReference>
<dbReference type="RefSeq" id="WP_344221961.1">
    <property type="nucleotide sequence ID" value="NZ_BAAAOS010000064.1"/>
</dbReference>
<dbReference type="Pfam" id="PF05853">
    <property type="entry name" value="BKACE"/>
    <property type="match status" value="1"/>
</dbReference>
<organism evidence="1 2">
    <name type="scientific">Kribbella sancticallisti</name>
    <dbReference type="NCBI Taxonomy" id="460087"/>
    <lineage>
        <taxon>Bacteria</taxon>
        <taxon>Bacillati</taxon>
        <taxon>Actinomycetota</taxon>
        <taxon>Actinomycetes</taxon>
        <taxon>Propionibacteriales</taxon>
        <taxon>Kribbellaceae</taxon>
        <taxon>Kribbella</taxon>
    </lineage>
</organism>
<gene>
    <name evidence="1" type="ORF">GCM10009789_79820</name>
</gene>
<dbReference type="Gene3D" id="3.20.20.70">
    <property type="entry name" value="Aldolase class I"/>
    <property type="match status" value="1"/>
</dbReference>
<comment type="caution">
    <text evidence="1">The sequence shown here is derived from an EMBL/GenBank/DDBJ whole genome shotgun (WGS) entry which is preliminary data.</text>
</comment>
<dbReference type="InterPro" id="IPR013785">
    <property type="entry name" value="Aldolase_TIM"/>
</dbReference>
<reference evidence="1 2" key="1">
    <citation type="journal article" date="2019" name="Int. J. Syst. Evol. Microbiol.">
        <title>The Global Catalogue of Microorganisms (GCM) 10K type strain sequencing project: providing services to taxonomists for standard genome sequencing and annotation.</title>
        <authorList>
            <consortium name="The Broad Institute Genomics Platform"/>
            <consortium name="The Broad Institute Genome Sequencing Center for Infectious Disease"/>
            <person name="Wu L."/>
            <person name="Ma J."/>
        </authorList>
    </citation>
    <scope>NUCLEOTIDE SEQUENCE [LARGE SCALE GENOMIC DNA]</scope>
    <source>
        <strain evidence="1 2">JCM 14969</strain>
    </source>
</reference>
<sequence>MEPILKACLNGDRSRADHPAVPVTPEELAIAAYDAAAAGAVAVHFHPRGPDGRESLAWSDVEPAVAAVRERCPDLALGVATRQEIVPDLSERLSLLAEWQAGPDFASLNWHEEGAERVADLLVERGIGVEAGLFTPAAARKFLTWRGPVVRVLVEALPGISPGADGVAAAQATLAELPDDFELVVHGENEWAWPVLEWARTNGYGLRAGLEDMLAGPHGEPVAGNAELVDYMRGRR</sequence>
<evidence type="ECO:0000313" key="2">
    <source>
        <dbReference type="Proteomes" id="UP001500393"/>
    </source>
</evidence>
<name>A0ABN2EPL2_9ACTN</name>
<protein>
    <submittedName>
        <fullName evidence="1">3-keto-5-aminohexanoate cleavage protein</fullName>
    </submittedName>
</protein>
<dbReference type="PANTHER" id="PTHR37418">
    <property type="entry name" value="3-KETO-5-AMINOHEXANOATE CLEAVAGE ENZYME-RELATED"/>
    <property type="match status" value="1"/>
</dbReference>
<dbReference type="EMBL" id="BAAAOS010000064">
    <property type="protein sequence ID" value="GAA1613683.1"/>
    <property type="molecule type" value="Genomic_DNA"/>
</dbReference>